<dbReference type="PANTHER" id="PTHR34351:SF2">
    <property type="entry name" value="DUF58 DOMAIN-CONTAINING PROTEIN"/>
    <property type="match status" value="1"/>
</dbReference>
<accession>A0A4Q9DDY3</accession>
<evidence type="ECO:0000313" key="2">
    <source>
        <dbReference type="EMBL" id="TBL69400.1"/>
    </source>
</evidence>
<evidence type="ECO:0000256" key="1">
    <source>
        <dbReference type="SAM" id="Phobius"/>
    </source>
</evidence>
<reference evidence="2 3" key="1">
    <citation type="submission" date="2019-02" db="EMBL/GenBank/DDBJ databases">
        <title>Paenibacillus sp. nov., isolated from surface-sterilized tissue of Thalictrum simplex L.</title>
        <authorList>
            <person name="Tuo L."/>
        </authorList>
    </citation>
    <scope>NUCLEOTIDE SEQUENCE [LARGE SCALE GENOMIC DNA]</scope>
    <source>
        <strain evidence="2 3">N2SHLJ1</strain>
    </source>
</reference>
<comment type="caution">
    <text evidence="2">The sequence shown here is derived from an EMBL/GenBank/DDBJ whole genome shotgun (WGS) entry which is preliminary data.</text>
</comment>
<keyword evidence="3" id="KW-1185">Reference proteome</keyword>
<dbReference type="RefSeq" id="WP_131018419.1">
    <property type="nucleotide sequence ID" value="NZ_SIRE01000038.1"/>
</dbReference>
<keyword evidence="1" id="KW-1133">Transmembrane helix</keyword>
<dbReference type="Proteomes" id="UP000293142">
    <property type="component" value="Unassembled WGS sequence"/>
</dbReference>
<sequence length="397" mass="43408">MKNNGLTLCVLLVVWGVAAYVCAEWGGRPAGTLLYALSALLVYAGLTWLMSLHGLASARDVDKMRLVDGEDAEVTVQARIGSVLPLVWLLLEETWVHENSGERLSYGKLLFPWFRRHVTFRYTMPKMERGIYRFERLRAVTGDVFGVFEKTVVDSAGGSKLIVLPAPLPISGWNRTIGEDGPVTMQAMFGLSPEMNGIRDYVQGDPMSRIHWRASARAEGWKSRAEETTASPKLMVSVDTCGFQNKPHFEHAIRIAAGVVRSGAECGMSLAVACGTPLKSESGSARFKVGPLAGYEQLAAAKAGGSAARLMYRTETSAASPQTCYVWVVGRLENSSGLETNTAANAKRRFMIVYVSSRPVLDTAERQRIRNLENCGFSVTFVPSRRTADGRAQYVGA</sequence>
<evidence type="ECO:0000313" key="3">
    <source>
        <dbReference type="Proteomes" id="UP000293142"/>
    </source>
</evidence>
<dbReference type="EMBL" id="SIRE01000038">
    <property type="protein sequence ID" value="TBL69400.1"/>
    <property type="molecule type" value="Genomic_DNA"/>
</dbReference>
<dbReference type="OrthoDB" id="140416at2"/>
<dbReference type="PANTHER" id="PTHR34351">
    <property type="entry name" value="SLR1927 PROTEIN-RELATED"/>
    <property type="match status" value="1"/>
</dbReference>
<keyword evidence="1" id="KW-0472">Membrane</keyword>
<protein>
    <submittedName>
        <fullName evidence="2">DUF58 domain-containing protein</fullName>
    </submittedName>
</protein>
<dbReference type="AlphaFoldDB" id="A0A4Q9DDY3"/>
<proteinExistence type="predicted"/>
<name>A0A4Q9DDY3_9BACL</name>
<keyword evidence="1" id="KW-0812">Transmembrane</keyword>
<gene>
    <name evidence="2" type="ORF">EYB31_36035</name>
</gene>
<feature type="transmembrane region" description="Helical" evidence="1">
    <location>
        <begin position="33"/>
        <end position="56"/>
    </location>
</feature>
<organism evidence="2 3">
    <name type="scientific">Paenibacillus thalictri</name>
    <dbReference type="NCBI Taxonomy" id="2527873"/>
    <lineage>
        <taxon>Bacteria</taxon>
        <taxon>Bacillati</taxon>
        <taxon>Bacillota</taxon>
        <taxon>Bacilli</taxon>
        <taxon>Bacillales</taxon>
        <taxon>Paenibacillaceae</taxon>
        <taxon>Paenibacillus</taxon>
    </lineage>
</organism>